<feature type="region of interest" description="Disordered" evidence="1">
    <location>
        <begin position="51"/>
        <end position="76"/>
    </location>
</feature>
<name>A0ABR2RE63_9ROSI</name>
<dbReference type="EMBL" id="JBBPBN010000023">
    <property type="protein sequence ID" value="KAK9011248.1"/>
    <property type="molecule type" value="Genomic_DNA"/>
</dbReference>
<evidence type="ECO:0000256" key="1">
    <source>
        <dbReference type="SAM" id="MobiDB-lite"/>
    </source>
</evidence>
<sequence length="121" mass="14077">MDQKEMKLQKHPRGTISLASQLGNTSRNAIMPKDAPRGKWRRQWGINPYLKAPQAPEDSIHKKHRQMEESLPLPTCTRGFEGGTRTLQRWNEKNCFAFLRMSMLHTLLQIIRPRNKNIEAS</sequence>
<evidence type="ECO:0000313" key="3">
    <source>
        <dbReference type="Proteomes" id="UP001396334"/>
    </source>
</evidence>
<protein>
    <submittedName>
        <fullName evidence="2">Uncharacterized protein</fullName>
    </submittedName>
</protein>
<evidence type="ECO:0000313" key="2">
    <source>
        <dbReference type="EMBL" id="KAK9011248.1"/>
    </source>
</evidence>
<reference evidence="2 3" key="1">
    <citation type="journal article" date="2024" name="G3 (Bethesda)">
        <title>Genome assembly of Hibiscus sabdariffa L. provides insights into metabolisms of medicinal natural products.</title>
        <authorList>
            <person name="Kim T."/>
        </authorList>
    </citation>
    <scope>NUCLEOTIDE SEQUENCE [LARGE SCALE GENOMIC DNA]</scope>
    <source>
        <strain evidence="2">TK-2024</strain>
        <tissue evidence="2">Old leaves</tissue>
    </source>
</reference>
<keyword evidence="3" id="KW-1185">Reference proteome</keyword>
<gene>
    <name evidence="2" type="ORF">V6N11_044102</name>
</gene>
<feature type="region of interest" description="Disordered" evidence="1">
    <location>
        <begin position="1"/>
        <end position="38"/>
    </location>
</feature>
<comment type="caution">
    <text evidence="2">The sequence shown here is derived from an EMBL/GenBank/DDBJ whole genome shotgun (WGS) entry which is preliminary data.</text>
</comment>
<accession>A0ABR2RE63</accession>
<feature type="compositionally biased region" description="Polar residues" evidence="1">
    <location>
        <begin position="17"/>
        <end position="28"/>
    </location>
</feature>
<dbReference type="Proteomes" id="UP001396334">
    <property type="component" value="Unassembled WGS sequence"/>
</dbReference>
<organism evidence="2 3">
    <name type="scientific">Hibiscus sabdariffa</name>
    <name type="common">roselle</name>
    <dbReference type="NCBI Taxonomy" id="183260"/>
    <lineage>
        <taxon>Eukaryota</taxon>
        <taxon>Viridiplantae</taxon>
        <taxon>Streptophyta</taxon>
        <taxon>Embryophyta</taxon>
        <taxon>Tracheophyta</taxon>
        <taxon>Spermatophyta</taxon>
        <taxon>Magnoliopsida</taxon>
        <taxon>eudicotyledons</taxon>
        <taxon>Gunneridae</taxon>
        <taxon>Pentapetalae</taxon>
        <taxon>rosids</taxon>
        <taxon>malvids</taxon>
        <taxon>Malvales</taxon>
        <taxon>Malvaceae</taxon>
        <taxon>Malvoideae</taxon>
        <taxon>Hibiscus</taxon>
    </lineage>
</organism>
<proteinExistence type="predicted"/>